<dbReference type="InParanoid" id="E4XJ30"/>
<protein>
    <submittedName>
        <fullName evidence="1">Uncharacterized protein</fullName>
    </submittedName>
</protein>
<sequence length="71" mass="8287">MLRIFHSVHAIEIGKGGTARELIEPTATFQKEEHCALLKQLWPNGEKQHLFFKNSMHFCPVADWNRISLKR</sequence>
<keyword evidence="3" id="KW-1185">Reference proteome</keyword>
<accession>E4XJ30</accession>
<evidence type="ECO:0000313" key="2">
    <source>
        <dbReference type="EMBL" id="CBY34585.1"/>
    </source>
</evidence>
<name>E4XJ30_OIKDI</name>
<proteinExistence type="predicted"/>
<gene>
    <name evidence="1" type="ORF">GSOID_T00012611001</name>
    <name evidence="2" type="ORF">GSOID_T00024612001</name>
</gene>
<organism evidence="1">
    <name type="scientific">Oikopleura dioica</name>
    <name type="common">Tunicate</name>
    <dbReference type="NCBI Taxonomy" id="34765"/>
    <lineage>
        <taxon>Eukaryota</taxon>
        <taxon>Metazoa</taxon>
        <taxon>Chordata</taxon>
        <taxon>Tunicata</taxon>
        <taxon>Appendicularia</taxon>
        <taxon>Copelata</taxon>
        <taxon>Oikopleuridae</taxon>
        <taxon>Oikopleura</taxon>
    </lineage>
</organism>
<evidence type="ECO:0000313" key="1">
    <source>
        <dbReference type="EMBL" id="CBY10473.1"/>
    </source>
</evidence>
<dbReference type="Proteomes" id="UP000001307">
    <property type="component" value="Unassembled WGS sequence"/>
</dbReference>
<dbReference type="EMBL" id="FN653057">
    <property type="protein sequence ID" value="CBY10473.1"/>
    <property type="molecule type" value="Genomic_DNA"/>
</dbReference>
<dbReference type="Proteomes" id="UP000011014">
    <property type="component" value="Unassembled WGS sequence"/>
</dbReference>
<reference evidence="1" key="1">
    <citation type="journal article" date="2010" name="Science">
        <title>Plasticity of animal genome architecture unmasked by rapid evolution of a pelagic tunicate.</title>
        <authorList>
            <person name="Denoeud F."/>
            <person name="Henriet S."/>
            <person name="Mungpakdee S."/>
            <person name="Aury J.M."/>
            <person name="Da Silva C."/>
            <person name="Brinkmann H."/>
            <person name="Mikhaleva J."/>
            <person name="Olsen L.C."/>
            <person name="Jubin C."/>
            <person name="Canestro C."/>
            <person name="Bouquet J.M."/>
            <person name="Danks G."/>
            <person name="Poulain J."/>
            <person name="Campsteijn C."/>
            <person name="Adamski M."/>
            <person name="Cross I."/>
            <person name="Yadetie F."/>
            <person name="Muffato M."/>
            <person name="Louis A."/>
            <person name="Butcher S."/>
            <person name="Tsagkogeorga G."/>
            <person name="Konrad A."/>
            <person name="Singh S."/>
            <person name="Jensen M.F."/>
            <person name="Cong E.H."/>
            <person name="Eikeseth-Otteraa H."/>
            <person name="Noel B."/>
            <person name="Anthouard V."/>
            <person name="Porcel B.M."/>
            <person name="Kachouri-Lafond R."/>
            <person name="Nishino A."/>
            <person name="Ugolini M."/>
            <person name="Chourrout P."/>
            <person name="Nishida H."/>
            <person name="Aasland R."/>
            <person name="Huzurbazar S."/>
            <person name="Westhof E."/>
            <person name="Delsuc F."/>
            <person name="Lehrach H."/>
            <person name="Reinhardt R."/>
            <person name="Weissenbach J."/>
            <person name="Roy S.W."/>
            <person name="Artiguenave F."/>
            <person name="Postlethwait J.H."/>
            <person name="Manak J.R."/>
            <person name="Thompson E.M."/>
            <person name="Jaillon O."/>
            <person name="Du Pasquier L."/>
            <person name="Boudinot P."/>
            <person name="Liberles D.A."/>
            <person name="Volff J.N."/>
            <person name="Philippe H."/>
            <person name="Lenhard B."/>
            <person name="Roest Crollius H."/>
            <person name="Wincker P."/>
            <person name="Chourrout D."/>
        </authorList>
    </citation>
    <scope>NUCLEOTIDE SEQUENCE [LARGE SCALE GENOMIC DNA]</scope>
</reference>
<dbReference type="AlphaFoldDB" id="E4XJ30"/>
<evidence type="ECO:0000313" key="3">
    <source>
        <dbReference type="Proteomes" id="UP000001307"/>
    </source>
</evidence>
<dbReference type="EMBL" id="FN654523">
    <property type="protein sequence ID" value="CBY34585.1"/>
    <property type="molecule type" value="Genomic_DNA"/>
</dbReference>